<comment type="subcellular location">
    <subcellularLocation>
        <location evidence="1">Golgi apparatus membrane</location>
    </subcellularLocation>
</comment>
<dbReference type="GO" id="GO:0046872">
    <property type="term" value="F:metal ion binding"/>
    <property type="evidence" value="ECO:0007669"/>
    <property type="project" value="UniProtKB-KW"/>
</dbReference>
<dbReference type="InterPro" id="IPR024958">
    <property type="entry name" value="GRASP_PDZ"/>
</dbReference>
<keyword evidence="2" id="KW-0677">Repeat</keyword>
<keyword evidence="9" id="KW-1185">Reference proteome</keyword>
<accession>A0A6A7C9L9</accession>
<dbReference type="GO" id="GO:0007030">
    <property type="term" value="P:Golgi organization"/>
    <property type="evidence" value="ECO:0007669"/>
    <property type="project" value="TreeGrafter"/>
</dbReference>
<dbReference type="InterPro" id="IPR036034">
    <property type="entry name" value="PDZ_sf"/>
</dbReference>
<evidence type="ECO:0000259" key="7">
    <source>
        <dbReference type="PROSITE" id="PS51865"/>
    </source>
</evidence>
<dbReference type="PANTHER" id="PTHR12893">
    <property type="entry name" value="GOLGI REASSEMBLY STACKING PROTEIN GRASP"/>
    <property type="match status" value="1"/>
</dbReference>
<feature type="region of interest" description="Disordered" evidence="6">
    <location>
        <begin position="259"/>
        <end position="315"/>
    </location>
</feature>
<evidence type="ECO:0000256" key="5">
    <source>
        <dbReference type="PIRSR" id="PIRSR607583-1"/>
    </source>
</evidence>
<proteinExistence type="predicted"/>
<feature type="domain" description="PDZ GRASP-type" evidence="7">
    <location>
        <begin position="114"/>
        <end position="203"/>
    </location>
</feature>
<gene>
    <name evidence="8" type="ORF">K470DRAFT_267126</name>
</gene>
<dbReference type="Gene3D" id="2.30.42.10">
    <property type="match status" value="1"/>
</dbReference>
<keyword evidence="4" id="KW-0472">Membrane</keyword>
<evidence type="ECO:0000313" key="8">
    <source>
        <dbReference type="EMBL" id="KAF2864256.1"/>
    </source>
</evidence>
<sequence>MASVFATLNRLIGALDSEPFNNDEWGFQVLSSQTPLLDPYFDFLTTLNARRITDGSIPPFLAEISTTASRTGGVNLGVYSTKTHRTRDLYLPFDGDGKLNLTLQWCPLGVVEKSTWHVLDIAPNSPAEKAELLPYSDYIIGSPEGLLFGEASLANLVEGFLERECRFWVYNFEFDVVRLVRITPSRGWGGEGALGCMLGFGALHRIPTPLEEGPVQEEGEMLFDVNGRGGSVYEAGVGDAAQKQVEMVSAAQTQRQMAVTAQTKGGKKQSKATAGLDEYFKEGEEKSRQIDRPSSAKPADLPPPPKRKTKGEDEE</sequence>
<keyword evidence="3" id="KW-0333">Golgi apparatus</keyword>
<reference evidence="8" key="1">
    <citation type="journal article" date="2020" name="Stud. Mycol.">
        <title>101 Dothideomycetes genomes: a test case for predicting lifestyles and emergence of pathogens.</title>
        <authorList>
            <person name="Haridas S."/>
            <person name="Albert R."/>
            <person name="Binder M."/>
            <person name="Bloem J."/>
            <person name="Labutti K."/>
            <person name="Salamov A."/>
            <person name="Andreopoulos B."/>
            <person name="Baker S."/>
            <person name="Barry K."/>
            <person name="Bills G."/>
            <person name="Bluhm B."/>
            <person name="Cannon C."/>
            <person name="Castanera R."/>
            <person name="Culley D."/>
            <person name="Daum C."/>
            <person name="Ezra D."/>
            <person name="Gonzalez J."/>
            <person name="Henrissat B."/>
            <person name="Kuo A."/>
            <person name="Liang C."/>
            <person name="Lipzen A."/>
            <person name="Lutzoni F."/>
            <person name="Magnuson J."/>
            <person name="Mondo S."/>
            <person name="Nolan M."/>
            <person name="Ohm R."/>
            <person name="Pangilinan J."/>
            <person name="Park H.-J."/>
            <person name="Ramirez L."/>
            <person name="Alfaro M."/>
            <person name="Sun H."/>
            <person name="Tritt A."/>
            <person name="Yoshinaga Y."/>
            <person name="Zwiers L.-H."/>
            <person name="Turgeon B."/>
            <person name="Goodwin S."/>
            <person name="Spatafora J."/>
            <person name="Crous P."/>
            <person name="Grigoriev I."/>
        </authorList>
    </citation>
    <scope>NUCLEOTIDE SEQUENCE</scope>
    <source>
        <strain evidence="8">CBS 480.64</strain>
    </source>
</reference>
<dbReference type="OrthoDB" id="3318at2759"/>
<keyword evidence="5" id="KW-0862">Zinc</keyword>
<dbReference type="Pfam" id="PF04495">
    <property type="entry name" value="GRASP55_65"/>
    <property type="match status" value="1"/>
</dbReference>
<dbReference type="PROSITE" id="PS51865">
    <property type="entry name" value="PDZ_GRASP"/>
    <property type="match status" value="1"/>
</dbReference>
<dbReference type="EMBL" id="MU005957">
    <property type="protein sequence ID" value="KAF2864256.1"/>
    <property type="molecule type" value="Genomic_DNA"/>
</dbReference>
<dbReference type="InterPro" id="IPR007583">
    <property type="entry name" value="GRASP55_65"/>
</dbReference>
<organism evidence="8 9">
    <name type="scientific">Piedraia hortae CBS 480.64</name>
    <dbReference type="NCBI Taxonomy" id="1314780"/>
    <lineage>
        <taxon>Eukaryota</taxon>
        <taxon>Fungi</taxon>
        <taxon>Dikarya</taxon>
        <taxon>Ascomycota</taxon>
        <taxon>Pezizomycotina</taxon>
        <taxon>Dothideomycetes</taxon>
        <taxon>Dothideomycetidae</taxon>
        <taxon>Capnodiales</taxon>
        <taxon>Piedraiaceae</taxon>
        <taxon>Piedraia</taxon>
    </lineage>
</organism>
<evidence type="ECO:0000256" key="2">
    <source>
        <dbReference type="ARBA" id="ARBA00022737"/>
    </source>
</evidence>
<evidence type="ECO:0000256" key="4">
    <source>
        <dbReference type="ARBA" id="ARBA00023136"/>
    </source>
</evidence>
<name>A0A6A7C9L9_9PEZI</name>
<dbReference type="PANTHER" id="PTHR12893:SF0">
    <property type="entry name" value="GRASP65"/>
    <property type="match status" value="1"/>
</dbReference>
<evidence type="ECO:0000313" key="9">
    <source>
        <dbReference type="Proteomes" id="UP000799421"/>
    </source>
</evidence>
<keyword evidence="5" id="KW-0479">Metal-binding</keyword>
<evidence type="ECO:0000256" key="3">
    <source>
        <dbReference type="ARBA" id="ARBA00023034"/>
    </source>
</evidence>
<dbReference type="Proteomes" id="UP000799421">
    <property type="component" value="Unassembled WGS sequence"/>
</dbReference>
<feature type="binding site" evidence="5">
    <location>
        <position position="106"/>
    </location>
    <ligand>
        <name>Zn(2+)</name>
        <dbReference type="ChEBI" id="CHEBI:29105"/>
    </ligand>
</feature>
<dbReference type="GO" id="GO:0000139">
    <property type="term" value="C:Golgi membrane"/>
    <property type="evidence" value="ECO:0007669"/>
    <property type="project" value="UniProtKB-SubCell"/>
</dbReference>
<feature type="compositionally biased region" description="Basic and acidic residues" evidence="6">
    <location>
        <begin position="278"/>
        <end position="291"/>
    </location>
</feature>
<protein>
    <recommendedName>
        <fullName evidence="7">PDZ GRASP-type domain-containing protein</fullName>
    </recommendedName>
</protein>
<dbReference type="AlphaFoldDB" id="A0A6A7C9L9"/>
<evidence type="ECO:0000256" key="6">
    <source>
        <dbReference type="SAM" id="MobiDB-lite"/>
    </source>
</evidence>
<evidence type="ECO:0000256" key="1">
    <source>
        <dbReference type="ARBA" id="ARBA00004394"/>
    </source>
</evidence>